<dbReference type="PROSITE" id="PS50817">
    <property type="entry name" value="INTEIN_N_TER"/>
    <property type="match status" value="1"/>
</dbReference>
<dbReference type="SUPFAM" id="SSF51294">
    <property type="entry name" value="Hedgehog/intein (Hint) domain"/>
    <property type="match status" value="1"/>
</dbReference>
<accession>A0A0F9NYU6</accession>
<dbReference type="EMBL" id="LAZR01006193">
    <property type="protein sequence ID" value="KKM94015.1"/>
    <property type="molecule type" value="Genomic_DNA"/>
</dbReference>
<comment type="caution">
    <text evidence="4">The sequence shown here is derived from an EMBL/GenBank/DDBJ whole genome shotgun (WGS) entry which is preliminary data.</text>
</comment>
<dbReference type="GO" id="GO:0016539">
    <property type="term" value="P:intein-mediated protein splicing"/>
    <property type="evidence" value="ECO:0007669"/>
    <property type="project" value="InterPro"/>
</dbReference>
<name>A0A0F9NYU6_9ZZZZ</name>
<proteinExistence type="predicted"/>
<dbReference type="InterPro" id="IPR036844">
    <property type="entry name" value="Hint_dom_sf"/>
</dbReference>
<dbReference type="InterPro" id="IPR027434">
    <property type="entry name" value="Homing_endonucl"/>
</dbReference>
<dbReference type="Gene3D" id="2.170.16.10">
    <property type="entry name" value="Hedgehog/Intein (Hint) domain"/>
    <property type="match status" value="1"/>
</dbReference>
<feature type="domain" description="Hint" evidence="3">
    <location>
        <begin position="27"/>
        <end position="123"/>
    </location>
</feature>
<dbReference type="SMART" id="SM00306">
    <property type="entry name" value="HintN"/>
    <property type="match status" value="1"/>
</dbReference>
<evidence type="ECO:0000256" key="2">
    <source>
        <dbReference type="ARBA" id="ARBA00023000"/>
    </source>
</evidence>
<sequence length="300" mass="34897">MDTKTKGTREWSERSFNFSNHCSWMCGYCVGPDALIYMRNGTFESISSLKIGSKIWGVDNNTPSKRYSFKEATVLKIWTTTKLAYKIIMENGIEIICSGDHRWLTDRGWKYTIKSGRNPYLTRRINIKSIASTIELIKAQEFSDLYKKGYLSGQIRGDGLLRTYDYSGKKRTYDIQYQFRFTIKDSEGVDRVSKFLQNFSIDFRDFIFKNYTNNEEWKGIRTSKREEYNKIKDLIEYQLEPEYYRGFLAGIFDSEGSYSGSSIRISNTRLPAVALPPFLPHHNSAWYVLMVYVPLGTGMA</sequence>
<organism evidence="4">
    <name type="scientific">marine sediment metagenome</name>
    <dbReference type="NCBI Taxonomy" id="412755"/>
    <lineage>
        <taxon>unclassified sequences</taxon>
        <taxon>metagenomes</taxon>
        <taxon>ecological metagenomes</taxon>
    </lineage>
</organism>
<dbReference type="Gene3D" id="3.10.28.10">
    <property type="entry name" value="Homing endonucleases"/>
    <property type="match status" value="1"/>
</dbReference>
<keyword evidence="1" id="KW-0068">Autocatalytic cleavage</keyword>
<evidence type="ECO:0000313" key="4">
    <source>
        <dbReference type="EMBL" id="KKM94015.1"/>
    </source>
</evidence>
<gene>
    <name evidence="4" type="ORF">LCGC14_1202520</name>
</gene>
<dbReference type="AlphaFoldDB" id="A0A0F9NYU6"/>
<evidence type="ECO:0000259" key="3">
    <source>
        <dbReference type="SMART" id="SM00306"/>
    </source>
</evidence>
<dbReference type="InterPro" id="IPR006141">
    <property type="entry name" value="Intein_N"/>
</dbReference>
<dbReference type="CDD" id="cd00081">
    <property type="entry name" value="Hint"/>
    <property type="match status" value="1"/>
</dbReference>
<keyword evidence="2" id="KW-0651">Protein splicing</keyword>
<evidence type="ECO:0000256" key="1">
    <source>
        <dbReference type="ARBA" id="ARBA00022813"/>
    </source>
</evidence>
<dbReference type="InterPro" id="IPR003587">
    <property type="entry name" value="Hint_dom_N"/>
</dbReference>
<protein>
    <recommendedName>
        <fullName evidence="3">Hint domain-containing protein</fullName>
    </recommendedName>
</protein>
<reference evidence="4" key="1">
    <citation type="journal article" date="2015" name="Nature">
        <title>Complex archaea that bridge the gap between prokaryotes and eukaryotes.</title>
        <authorList>
            <person name="Spang A."/>
            <person name="Saw J.H."/>
            <person name="Jorgensen S.L."/>
            <person name="Zaremba-Niedzwiedzka K."/>
            <person name="Martijn J."/>
            <person name="Lind A.E."/>
            <person name="van Eijk R."/>
            <person name="Schleper C."/>
            <person name="Guy L."/>
            <person name="Ettema T.J."/>
        </authorList>
    </citation>
    <scope>NUCLEOTIDE SEQUENCE</scope>
</reference>